<gene>
    <name evidence="5" type="ORF">KK062_02890</name>
</gene>
<evidence type="ECO:0000259" key="4">
    <source>
        <dbReference type="PROSITE" id="PS01124"/>
    </source>
</evidence>
<dbReference type="PROSITE" id="PS01124">
    <property type="entry name" value="HTH_ARAC_FAMILY_2"/>
    <property type="match status" value="1"/>
</dbReference>
<evidence type="ECO:0000256" key="1">
    <source>
        <dbReference type="ARBA" id="ARBA00023015"/>
    </source>
</evidence>
<dbReference type="RefSeq" id="WP_254082724.1">
    <property type="nucleotide sequence ID" value="NZ_JAHESE010000001.1"/>
</dbReference>
<dbReference type="InterPro" id="IPR053142">
    <property type="entry name" value="PchR_regulatory_protein"/>
</dbReference>
<name>A0AAP2DWT8_9BACT</name>
<keyword evidence="2" id="KW-0238">DNA-binding</keyword>
<feature type="domain" description="HTH araC/xylS-type" evidence="4">
    <location>
        <begin position="233"/>
        <end position="332"/>
    </location>
</feature>
<dbReference type="GO" id="GO:0003700">
    <property type="term" value="F:DNA-binding transcription factor activity"/>
    <property type="evidence" value="ECO:0007669"/>
    <property type="project" value="InterPro"/>
</dbReference>
<evidence type="ECO:0000313" key="5">
    <source>
        <dbReference type="EMBL" id="MBT1707149.1"/>
    </source>
</evidence>
<reference evidence="5 6" key="1">
    <citation type="submission" date="2021-05" db="EMBL/GenBank/DDBJ databases">
        <title>A Polyphasic approach of four new species of the genus Ohtaekwangia: Ohtaekwangia histidinii sp. nov., Ohtaekwangia cretensis sp. nov., Ohtaekwangia indiensis sp. nov., Ohtaekwangia reichenbachii sp. nov. from diverse environment.</title>
        <authorList>
            <person name="Octaviana S."/>
        </authorList>
    </citation>
    <scope>NUCLEOTIDE SEQUENCE [LARGE SCALE GENOMIC DNA]</scope>
    <source>
        <strain evidence="5 6">PWU5</strain>
    </source>
</reference>
<organism evidence="5 6">
    <name type="scientific">Dawidia cretensis</name>
    <dbReference type="NCBI Taxonomy" id="2782350"/>
    <lineage>
        <taxon>Bacteria</taxon>
        <taxon>Pseudomonadati</taxon>
        <taxon>Bacteroidota</taxon>
        <taxon>Cytophagia</taxon>
        <taxon>Cytophagales</taxon>
        <taxon>Chryseotaleaceae</taxon>
        <taxon>Dawidia</taxon>
    </lineage>
</organism>
<comment type="caution">
    <text evidence="5">The sequence shown here is derived from an EMBL/GenBank/DDBJ whole genome shotgun (WGS) entry which is preliminary data.</text>
</comment>
<dbReference type="PANTHER" id="PTHR47893:SF1">
    <property type="entry name" value="REGULATORY PROTEIN PCHR"/>
    <property type="match status" value="1"/>
</dbReference>
<keyword evidence="3" id="KW-0804">Transcription</keyword>
<dbReference type="EMBL" id="JAHESE010000001">
    <property type="protein sequence ID" value="MBT1707149.1"/>
    <property type="molecule type" value="Genomic_DNA"/>
</dbReference>
<proteinExistence type="predicted"/>
<dbReference type="GO" id="GO:0043565">
    <property type="term" value="F:sequence-specific DNA binding"/>
    <property type="evidence" value="ECO:0007669"/>
    <property type="project" value="InterPro"/>
</dbReference>
<dbReference type="PANTHER" id="PTHR47893">
    <property type="entry name" value="REGULATORY PROTEIN PCHR"/>
    <property type="match status" value="1"/>
</dbReference>
<dbReference type="Gene3D" id="1.10.10.60">
    <property type="entry name" value="Homeodomain-like"/>
    <property type="match status" value="2"/>
</dbReference>
<sequence>MRMRLTDTSNWEPVFERIFADNFHTADGIEDHSLDFDHVGLGSASIREIWFEGVHLNFGKSRVNGNTSLHFESDTPVIEMHFGLGGTAHSAKVNNIHDFVFQPQQHNLFYMPGFEGYLKTGREEVLHEVFEVHFTEAYFKRLAHAPFAVLEKFMEQMDRGHIVMMSRQNHLITPAMTRLIHEIMTCERTGVFKRLSLEAKVLELLLLQIEQFTQGDTVRDTPCLKPCDLDKLHHAKYLLEQHRDTPYSLQALAREVGLNDFKLKKGFKETFGNTVFGYLHDLRMEEARLLLLDSAGKPIHEIASYCGYEHAQHFTRSFKKKYGVTPGSLRNNK</sequence>
<protein>
    <submittedName>
        <fullName evidence="5">AraC family transcriptional regulator</fullName>
    </submittedName>
</protein>
<dbReference type="InterPro" id="IPR009057">
    <property type="entry name" value="Homeodomain-like_sf"/>
</dbReference>
<dbReference type="SMART" id="SM00342">
    <property type="entry name" value="HTH_ARAC"/>
    <property type="match status" value="1"/>
</dbReference>
<dbReference type="PRINTS" id="PR00032">
    <property type="entry name" value="HTHARAC"/>
</dbReference>
<evidence type="ECO:0000256" key="3">
    <source>
        <dbReference type="ARBA" id="ARBA00023163"/>
    </source>
</evidence>
<dbReference type="InterPro" id="IPR018062">
    <property type="entry name" value="HTH_AraC-typ_CS"/>
</dbReference>
<dbReference type="Pfam" id="PF12833">
    <property type="entry name" value="HTH_18"/>
    <property type="match status" value="1"/>
</dbReference>
<evidence type="ECO:0000256" key="2">
    <source>
        <dbReference type="ARBA" id="ARBA00023125"/>
    </source>
</evidence>
<evidence type="ECO:0000313" key="6">
    <source>
        <dbReference type="Proteomes" id="UP001319080"/>
    </source>
</evidence>
<keyword evidence="1" id="KW-0805">Transcription regulation</keyword>
<dbReference type="AlphaFoldDB" id="A0AAP2DWT8"/>
<dbReference type="Proteomes" id="UP001319080">
    <property type="component" value="Unassembled WGS sequence"/>
</dbReference>
<dbReference type="SUPFAM" id="SSF46689">
    <property type="entry name" value="Homeodomain-like"/>
    <property type="match status" value="2"/>
</dbReference>
<dbReference type="InterPro" id="IPR018060">
    <property type="entry name" value="HTH_AraC"/>
</dbReference>
<dbReference type="PROSITE" id="PS00041">
    <property type="entry name" value="HTH_ARAC_FAMILY_1"/>
    <property type="match status" value="1"/>
</dbReference>
<keyword evidence="6" id="KW-1185">Reference proteome</keyword>
<accession>A0AAP2DWT8</accession>
<dbReference type="InterPro" id="IPR020449">
    <property type="entry name" value="Tscrpt_reg_AraC-type_HTH"/>
</dbReference>